<feature type="compositionally biased region" description="Polar residues" evidence="1">
    <location>
        <begin position="142"/>
        <end position="157"/>
    </location>
</feature>
<evidence type="ECO:0000256" key="1">
    <source>
        <dbReference type="SAM" id="MobiDB-lite"/>
    </source>
</evidence>
<evidence type="ECO:0000256" key="2">
    <source>
        <dbReference type="SAM" id="SignalP"/>
    </source>
</evidence>
<feature type="chain" id="PRO_5012041294" evidence="2">
    <location>
        <begin position="32"/>
        <end position="587"/>
    </location>
</feature>
<feature type="compositionally biased region" description="Basic and acidic residues" evidence="1">
    <location>
        <begin position="304"/>
        <end position="320"/>
    </location>
</feature>
<keyword evidence="4" id="KW-1185">Reference proteome</keyword>
<feature type="region of interest" description="Disordered" evidence="1">
    <location>
        <begin position="54"/>
        <end position="376"/>
    </location>
</feature>
<dbReference type="InterPro" id="IPR018247">
    <property type="entry name" value="EF_Hand_1_Ca_BS"/>
</dbReference>
<feature type="compositionally biased region" description="Acidic residues" evidence="1">
    <location>
        <begin position="158"/>
        <end position="194"/>
    </location>
</feature>
<feature type="compositionally biased region" description="Acidic residues" evidence="1">
    <location>
        <begin position="127"/>
        <end position="138"/>
    </location>
</feature>
<dbReference type="RefSeq" id="WP_096892694.1">
    <property type="nucleotide sequence ID" value="NZ_BAOS01000004.1"/>
</dbReference>
<feature type="compositionally biased region" description="Basic and acidic residues" evidence="1">
    <location>
        <begin position="241"/>
        <end position="260"/>
    </location>
</feature>
<evidence type="ECO:0000313" key="4">
    <source>
        <dbReference type="Proteomes" id="UP000218542"/>
    </source>
</evidence>
<name>A0A286TUH8_9BACT</name>
<dbReference type="Gene3D" id="4.10.1080.10">
    <property type="entry name" value="TSP type-3 repeat"/>
    <property type="match status" value="1"/>
</dbReference>
<feature type="compositionally biased region" description="Acidic residues" evidence="1">
    <location>
        <begin position="293"/>
        <end position="302"/>
    </location>
</feature>
<sequence length="587" mass="63044">MIKGLCKYFIIILSISMCFFYMMDPSVFAQAADSDADGIPDWFEQDCTIPGHVGCPPDTDGDGIPDYLDPDDDGDGIATFDEGTEDLDNDGIPNFLDTDSDGDGKPDIDEGLGDDDGDGILNYIDVNDNDGPDGDLDGDGLTNSQEDALGSNKNSSDTDGDGVLDGVEVTDPENPVDTDNDGLLDISDDDDDGDGILTADELFTGSDRWVQDPDGWPDYWYDLNDPDGDGIPNYLDEDSDNDGRLDDPVNIWNDRDRDRVPNYLDTDDHDGPAGDADSDGLSNIFEDRIGTEPFDDDSDNDGVGDGREWAEGYDTDRDGIIDVLDPDDDGDCIPGNKEGRVDSDHDGITNDRDKDSDNDGRPDIYEGTGDNDCDGIPNYTDPVETDGPCALGDDDGDHVPNFADYDEADGPCAGKHYFINNLDFIPGKGRVIRTGSGLQVTFEKQVGTATLHCSGNTDCETNGIDGARLTIQQDMQIVIDVIGAGIIGDSRGKILVKMSDGSTRWLKFKASVKGQILCLDDSPTACTIMTIVMNQTIDLPGQIGKAVTQMDFKLQGIISLGKKGGALLEDLTGIGTLQFAPLNPAEF</sequence>
<proteinExistence type="predicted"/>
<accession>A0A286TUH8</accession>
<dbReference type="GO" id="GO:0005509">
    <property type="term" value="F:calcium ion binding"/>
    <property type="evidence" value="ECO:0007669"/>
    <property type="project" value="InterPro"/>
</dbReference>
<dbReference type="AlphaFoldDB" id="A0A286TUH8"/>
<protein>
    <submittedName>
        <fullName evidence="3">Uncharacterized protein</fullName>
    </submittedName>
</protein>
<feature type="signal peptide" evidence="2">
    <location>
        <begin position="1"/>
        <end position="31"/>
    </location>
</feature>
<gene>
    <name evidence="3" type="ORF">SCALIN_C04_0048</name>
</gene>
<organism evidence="3 4">
    <name type="scientific">Candidatus Scalindua japonica</name>
    <dbReference type="NCBI Taxonomy" id="1284222"/>
    <lineage>
        <taxon>Bacteria</taxon>
        <taxon>Pseudomonadati</taxon>
        <taxon>Planctomycetota</taxon>
        <taxon>Candidatus Brocadiia</taxon>
        <taxon>Candidatus Brocadiales</taxon>
        <taxon>Candidatus Scalinduaceae</taxon>
        <taxon>Candidatus Scalindua</taxon>
    </lineage>
</organism>
<feature type="compositionally biased region" description="Acidic residues" evidence="1">
    <location>
        <begin position="59"/>
        <end position="75"/>
    </location>
</feature>
<keyword evidence="2" id="KW-0732">Signal</keyword>
<dbReference type="InterPro" id="IPR028974">
    <property type="entry name" value="TSP_type-3_rpt"/>
</dbReference>
<dbReference type="Proteomes" id="UP000218542">
    <property type="component" value="Unassembled WGS sequence"/>
</dbReference>
<comment type="caution">
    <text evidence="3">The sequence shown here is derived from an EMBL/GenBank/DDBJ whole genome shotgun (WGS) entry which is preliminary data.</text>
</comment>
<dbReference type="OrthoDB" id="934118at2"/>
<dbReference type="SUPFAM" id="SSF103647">
    <property type="entry name" value="TSP type-3 repeat"/>
    <property type="match status" value="2"/>
</dbReference>
<reference evidence="4" key="1">
    <citation type="journal article" date="2017" name="Environ. Microbiol. Rep.">
        <title>Genetic Diversity of Marine Anaerobic Ammonium-Oxidizing Bacteria as Revealed by Genomic and Proteomic Analyses of 'Candidatus Scalindua japonica'.</title>
        <authorList>
            <person name="Oshiki M."/>
            <person name="Mizuto K."/>
            <person name="Kimura Z."/>
            <person name="Kindaichi T."/>
            <person name="Satoh H."/>
            <person name="Okabe S."/>
        </authorList>
    </citation>
    <scope>NUCLEOTIDE SEQUENCE [LARGE SCALE GENOMIC DNA]</scope>
    <source>
        <strain evidence="4">husup-a2</strain>
    </source>
</reference>
<dbReference type="PROSITE" id="PS00018">
    <property type="entry name" value="EF_HAND_1"/>
    <property type="match status" value="1"/>
</dbReference>
<evidence type="ECO:0000313" key="3">
    <source>
        <dbReference type="EMBL" id="GAX59560.1"/>
    </source>
</evidence>
<feature type="compositionally biased region" description="Basic and acidic residues" evidence="1">
    <location>
        <begin position="337"/>
        <end position="364"/>
    </location>
</feature>
<feature type="compositionally biased region" description="Acidic residues" evidence="1">
    <location>
        <begin position="109"/>
        <end position="118"/>
    </location>
</feature>
<dbReference type="EMBL" id="BAOS01000004">
    <property type="protein sequence ID" value="GAX59560.1"/>
    <property type="molecule type" value="Genomic_DNA"/>
</dbReference>